<keyword evidence="1" id="KW-0732">Signal</keyword>
<reference evidence="2 3" key="1">
    <citation type="journal article" date="2024" name="Nat. Commun.">
        <title>Phylogenomics reveals the evolutionary origins of lichenization in chlorophyte algae.</title>
        <authorList>
            <person name="Puginier C."/>
            <person name="Libourel C."/>
            <person name="Otte J."/>
            <person name="Skaloud P."/>
            <person name="Haon M."/>
            <person name="Grisel S."/>
            <person name="Petersen M."/>
            <person name="Berrin J.G."/>
            <person name="Delaux P.M."/>
            <person name="Dal Grande F."/>
            <person name="Keller J."/>
        </authorList>
    </citation>
    <scope>NUCLEOTIDE SEQUENCE [LARGE SCALE GENOMIC DNA]</scope>
    <source>
        <strain evidence="2 3">SAG 216-7</strain>
    </source>
</reference>
<comment type="caution">
    <text evidence="2">The sequence shown here is derived from an EMBL/GenBank/DDBJ whole genome shotgun (WGS) entry which is preliminary data.</text>
</comment>
<dbReference type="Proteomes" id="UP001491310">
    <property type="component" value="Unassembled WGS sequence"/>
</dbReference>
<dbReference type="PANTHER" id="PTHR46213">
    <property type="entry name" value="TRANSCRIPTIONAL ACTIVATOR DEMETER"/>
    <property type="match status" value="1"/>
</dbReference>
<evidence type="ECO:0000313" key="2">
    <source>
        <dbReference type="EMBL" id="KAK9909861.1"/>
    </source>
</evidence>
<dbReference type="InterPro" id="IPR044811">
    <property type="entry name" value="DME/ROS1"/>
</dbReference>
<organism evidence="2 3">
    <name type="scientific">Coccomyxa subellipsoidea</name>
    <dbReference type="NCBI Taxonomy" id="248742"/>
    <lineage>
        <taxon>Eukaryota</taxon>
        <taxon>Viridiplantae</taxon>
        <taxon>Chlorophyta</taxon>
        <taxon>core chlorophytes</taxon>
        <taxon>Trebouxiophyceae</taxon>
        <taxon>Trebouxiophyceae incertae sedis</taxon>
        <taxon>Coccomyxaceae</taxon>
        <taxon>Coccomyxa</taxon>
    </lineage>
</organism>
<accession>A0ABR2YTD8</accession>
<sequence length="259" mass="27530">MDPATVASVLRLNVFLYSALVFCKEDTAIASVAAYVSATTPAAWRKKARRARILQDGRLTMILYGADEALKWQMRVSRFLQAARGVLGDRRRVPGQWAGSVLDSVVGVFLTQNVSDALSSKAWMTLAATFPLAATGNQQQERGGSSVAGDALTGTARITCNGQLDCEQGVEYLCETAGEKAPAANASDVASHDRRCRDTADSIDWEAVRAAQTDESLLNQIATIGPGLRTVSKDDGVQKDGLAEVSDVEVGAALKEAAH</sequence>
<protein>
    <submittedName>
        <fullName evidence="2">Uncharacterized protein</fullName>
    </submittedName>
</protein>
<evidence type="ECO:0000313" key="3">
    <source>
        <dbReference type="Proteomes" id="UP001491310"/>
    </source>
</evidence>
<proteinExistence type="predicted"/>
<dbReference type="EMBL" id="JALJOT010000006">
    <property type="protein sequence ID" value="KAK9909861.1"/>
    <property type="molecule type" value="Genomic_DNA"/>
</dbReference>
<feature type="chain" id="PRO_5047404159" evidence="1">
    <location>
        <begin position="24"/>
        <end position="259"/>
    </location>
</feature>
<feature type="signal peptide" evidence="1">
    <location>
        <begin position="1"/>
        <end position="23"/>
    </location>
</feature>
<gene>
    <name evidence="2" type="ORF">WJX75_008521</name>
</gene>
<name>A0ABR2YTD8_9CHLO</name>
<keyword evidence="3" id="KW-1185">Reference proteome</keyword>
<evidence type="ECO:0000256" key="1">
    <source>
        <dbReference type="SAM" id="SignalP"/>
    </source>
</evidence>